<dbReference type="SUPFAM" id="SSF103473">
    <property type="entry name" value="MFS general substrate transporter"/>
    <property type="match status" value="1"/>
</dbReference>
<dbReference type="RefSeq" id="WP_134173489.1">
    <property type="nucleotide sequence ID" value="NZ_SODI01000001.1"/>
</dbReference>
<dbReference type="EMBL" id="SOHQ01000035">
    <property type="protein sequence ID" value="TFD76597.1"/>
    <property type="molecule type" value="Genomic_DNA"/>
</dbReference>
<dbReference type="AlphaFoldDB" id="A0A4Y8KRI2"/>
<evidence type="ECO:0000313" key="2">
    <source>
        <dbReference type="Proteomes" id="UP000298218"/>
    </source>
</evidence>
<comment type="caution">
    <text evidence="1">The sequence shown here is derived from an EMBL/GenBank/DDBJ whole genome shotgun (WGS) entry which is preliminary data.</text>
</comment>
<dbReference type="Proteomes" id="UP000298218">
    <property type="component" value="Unassembled WGS sequence"/>
</dbReference>
<accession>A0A4Y8KRI2</accession>
<keyword evidence="2" id="KW-1185">Reference proteome</keyword>
<evidence type="ECO:0000313" key="1">
    <source>
        <dbReference type="EMBL" id="TFD76597.1"/>
    </source>
</evidence>
<gene>
    <name evidence="1" type="ORF">E3T53_13115</name>
</gene>
<reference evidence="1 2" key="1">
    <citation type="submission" date="2019-03" db="EMBL/GenBank/DDBJ databases">
        <title>Genomics of glacier-inhabiting Cryobacterium strains.</title>
        <authorList>
            <person name="Liu Q."/>
            <person name="Xin Y.-H."/>
        </authorList>
    </citation>
    <scope>NUCLEOTIDE SEQUENCE [LARGE SCALE GENOMIC DNA]</scope>
    <source>
        <strain evidence="1 2">CGMCC 1.4292</strain>
    </source>
</reference>
<name>A0A4Y8KRI2_9MICO</name>
<dbReference type="InterPro" id="IPR036259">
    <property type="entry name" value="MFS_trans_sf"/>
</dbReference>
<organism evidence="1 2">
    <name type="scientific">Cryobacterium psychrophilum</name>
    <dbReference type="NCBI Taxonomy" id="41988"/>
    <lineage>
        <taxon>Bacteria</taxon>
        <taxon>Bacillati</taxon>
        <taxon>Actinomycetota</taxon>
        <taxon>Actinomycetes</taxon>
        <taxon>Micrococcales</taxon>
        <taxon>Microbacteriaceae</taxon>
        <taxon>Cryobacterium</taxon>
    </lineage>
</organism>
<dbReference type="OrthoDB" id="4950602at2"/>
<sequence length="170" mass="18336">MSDQLSTDRGALAPEVEETRVMRGIRWGLIVLGVGLLAWGAYVMLDTVRVTRLPGVALWIIAATVLHDAILAPIVLLIGILLRRGGQRVGGTVVVVVQGFIVVGSIVSLIVVPAIVAINYRPANPTVLPLNYGLNLAIFWLVLAVLAAGISAWLYSRTKRTNERPDTRHS</sequence>
<proteinExistence type="predicted"/>
<protein>
    <submittedName>
        <fullName evidence="1">Uncharacterized protein</fullName>
    </submittedName>
</protein>